<dbReference type="eggNOG" id="ENOG502QPU9">
    <property type="taxonomic scope" value="Eukaryota"/>
</dbReference>
<keyword evidence="1" id="KW-0812">Transmembrane</keyword>
<dbReference type="PANTHER" id="PTHR35340:SF5">
    <property type="entry name" value="ASST-DOMAIN-CONTAINING PROTEIN"/>
    <property type="match status" value="1"/>
</dbReference>
<gene>
    <name evidence="2" type="ORF">HMPREF1541_10034</name>
</gene>
<dbReference type="HOGENOM" id="CLU_018249_0_1_1"/>
<accession>W2S900</accession>
<sequence>MPLLSKARTALLYRVATILAVSLVALLVVLWGVVNILAPVLIWLVPEWEPALYDWGVEGFYRTTEYASLNLTSPLFSIPTWSDRCDDGRYILITPKGNYVPNGGPTIVDPRGNLVWMSDQYRNAMNLNMQTYKGDKFLTFWTGDKAATSGQGVYHMLDETYTLRHTVKPHGDNMHADLHEFQITHDDTGLLTIYNYTAAPPGFQGETSTGYITESAFQEVDIATGNMVFEWRASDHYSLADTFYWAPIDGWLSSRPYDWFHINSIQKDRKGNYLISSRHLHMVACLEAGTGKVLWTLGGRRNDFQDLSDGQATNFQWQHDARWVDEEQGILSLYDNGDAGPVQSRSPRSRGIVVQLDLDKKTVTLLHEYVSLRETRAASQGSVQVLPPAWPGGDVFVGWGHSASFSEFSADGNLLCEWHFSPSAFDYVDLVASYRALKVEGWVGRPVTKPQAVIRGGKLYVSWNGATEVRTWSLQATRMYDVQSGREEGEYEEIDVLVRQGGEGAVGGRFESEFILPDGWADMYVNLRVAALDKDGELLDFSATAHEVQEGRSLWESVGLLVLLVGFFVGAWIFYVKVVRKQQLAWPGLPAAGWEGWERVSGGLGLAGWGEKWTFNPWSVYRYRKLG</sequence>
<dbReference type="VEuPathDB" id="FungiDB:HMPREF1541_10034"/>
<protein>
    <recommendedName>
        <fullName evidence="4">Arylsulfotransferase N-terminal domain-containing protein</fullName>
    </recommendedName>
</protein>
<dbReference type="InParanoid" id="W2S900"/>
<dbReference type="STRING" id="1220924.W2S900"/>
<dbReference type="Proteomes" id="UP000030752">
    <property type="component" value="Unassembled WGS sequence"/>
</dbReference>
<organism evidence="2 3">
    <name type="scientific">Cyphellophora europaea (strain CBS 101466)</name>
    <name type="common">Phialophora europaea</name>
    <dbReference type="NCBI Taxonomy" id="1220924"/>
    <lineage>
        <taxon>Eukaryota</taxon>
        <taxon>Fungi</taxon>
        <taxon>Dikarya</taxon>
        <taxon>Ascomycota</taxon>
        <taxon>Pezizomycotina</taxon>
        <taxon>Eurotiomycetes</taxon>
        <taxon>Chaetothyriomycetidae</taxon>
        <taxon>Chaetothyriales</taxon>
        <taxon>Cyphellophoraceae</taxon>
        <taxon>Cyphellophora</taxon>
    </lineage>
</organism>
<evidence type="ECO:0000313" key="2">
    <source>
        <dbReference type="EMBL" id="ETN45157.1"/>
    </source>
</evidence>
<keyword evidence="1" id="KW-1133">Transmembrane helix</keyword>
<dbReference type="Pfam" id="PF14269">
    <property type="entry name" value="Arylsulfotran_2"/>
    <property type="match status" value="1"/>
</dbReference>
<dbReference type="InterPro" id="IPR053143">
    <property type="entry name" value="Arylsulfate_ST"/>
</dbReference>
<dbReference type="PANTHER" id="PTHR35340">
    <property type="entry name" value="PQQ ENZYME REPEAT PROTEIN-RELATED"/>
    <property type="match status" value="1"/>
</dbReference>
<reference evidence="2 3" key="1">
    <citation type="submission" date="2013-03" db="EMBL/GenBank/DDBJ databases">
        <title>The Genome Sequence of Phialophora europaea CBS 101466.</title>
        <authorList>
            <consortium name="The Broad Institute Genomics Platform"/>
            <person name="Cuomo C."/>
            <person name="de Hoog S."/>
            <person name="Gorbushina A."/>
            <person name="Walker B."/>
            <person name="Young S.K."/>
            <person name="Zeng Q."/>
            <person name="Gargeya S."/>
            <person name="Fitzgerald M."/>
            <person name="Haas B."/>
            <person name="Abouelleil A."/>
            <person name="Allen A.W."/>
            <person name="Alvarado L."/>
            <person name="Arachchi H.M."/>
            <person name="Berlin A.M."/>
            <person name="Chapman S.B."/>
            <person name="Gainer-Dewar J."/>
            <person name="Goldberg J."/>
            <person name="Griggs A."/>
            <person name="Gujja S."/>
            <person name="Hansen M."/>
            <person name="Howarth C."/>
            <person name="Imamovic A."/>
            <person name="Ireland A."/>
            <person name="Larimer J."/>
            <person name="McCowan C."/>
            <person name="Murphy C."/>
            <person name="Pearson M."/>
            <person name="Poon T.W."/>
            <person name="Priest M."/>
            <person name="Roberts A."/>
            <person name="Saif S."/>
            <person name="Shea T."/>
            <person name="Sisk P."/>
            <person name="Sykes S."/>
            <person name="Wortman J."/>
            <person name="Nusbaum C."/>
            <person name="Birren B."/>
        </authorList>
    </citation>
    <scope>NUCLEOTIDE SEQUENCE [LARGE SCALE GENOMIC DNA]</scope>
    <source>
        <strain evidence="2 3">CBS 101466</strain>
    </source>
</reference>
<dbReference type="InterPro" id="IPR039535">
    <property type="entry name" value="ASST-like"/>
</dbReference>
<evidence type="ECO:0000256" key="1">
    <source>
        <dbReference type="SAM" id="Phobius"/>
    </source>
</evidence>
<feature type="transmembrane region" description="Helical" evidence="1">
    <location>
        <begin position="12"/>
        <end position="45"/>
    </location>
</feature>
<keyword evidence="3" id="KW-1185">Reference proteome</keyword>
<proteinExistence type="predicted"/>
<feature type="transmembrane region" description="Helical" evidence="1">
    <location>
        <begin position="554"/>
        <end position="575"/>
    </location>
</feature>
<name>W2S900_CYPE1</name>
<evidence type="ECO:0000313" key="3">
    <source>
        <dbReference type="Proteomes" id="UP000030752"/>
    </source>
</evidence>
<keyword evidence="1" id="KW-0472">Membrane</keyword>
<dbReference type="GeneID" id="19977373"/>
<dbReference type="EMBL" id="KB822713">
    <property type="protein sequence ID" value="ETN45157.1"/>
    <property type="molecule type" value="Genomic_DNA"/>
</dbReference>
<dbReference type="RefSeq" id="XP_008712927.1">
    <property type="nucleotide sequence ID" value="XM_008714705.1"/>
</dbReference>
<dbReference type="AlphaFoldDB" id="W2S900"/>
<dbReference type="OrthoDB" id="5427350at2759"/>
<evidence type="ECO:0008006" key="4">
    <source>
        <dbReference type="Google" id="ProtNLM"/>
    </source>
</evidence>